<dbReference type="Proteomes" id="UP000887116">
    <property type="component" value="Unassembled WGS sequence"/>
</dbReference>
<dbReference type="InterPro" id="IPR005312">
    <property type="entry name" value="DUF1759"/>
</dbReference>
<dbReference type="Gene3D" id="2.40.70.10">
    <property type="entry name" value="Acid Proteases"/>
    <property type="match status" value="1"/>
</dbReference>
<dbReference type="EMBL" id="BMAO01000544">
    <property type="protein sequence ID" value="GFQ67572.1"/>
    <property type="molecule type" value="Genomic_DNA"/>
</dbReference>
<name>A0A8X6F1P1_TRICU</name>
<evidence type="ECO:0000313" key="1">
    <source>
        <dbReference type="EMBL" id="GFQ67572.1"/>
    </source>
</evidence>
<dbReference type="Pfam" id="PF03564">
    <property type="entry name" value="DUF1759"/>
    <property type="match status" value="1"/>
</dbReference>
<organism evidence="1 2">
    <name type="scientific">Trichonephila clavata</name>
    <name type="common">Joro spider</name>
    <name type="synonym">Nephila clavata</name>
    <dbReference type="NCBI Taxonomy" id="2740835"/>
    <lineage>
        <taxon>Eukaryota</taxon>
        <taxon>Metazoa</taxon>
        <taxon>Ecdysozoa</taxon>
        <taxon>Arthropoda</taxon>
        <taxon>Chelicerata</taxon>
        <taxon>Arachnida</taxon>
        <taxon>Araneae</taxon>
        <taxon>Araneomorphae</taxon>
        <taxon>Entelegynae</taxon>
        <taxon>Araneoidea</taxon>
        <taxon>Nephilidae</taxon>
        <taxon>Trichonephila</taxon>
    </lineage>
</organism>
<reference evidence="1" key="1">
    <citation type="submission" date="2020-07" db="EMBL/GenBank/DDBJ databases">
        <title>Multicomponent nature underlies the extraordinary mechanical properties of spider dragline silk.</title>
        <authorList>
            <person name="Kono N."/>
            <person name="Nakamura H."/>
            <person name="Mori M."/>
            <person name="Yoshida Y."/>
            <person name="Ohtoshi R."/>
            <person name="Malay A.D."/>
            <person name="Moran D.A.P."/>
            <person name="Tomita M."/>
            <person name="Numata K."/>
            <person name="Arakawa K."/>
        </authorList>
    </citation>
    <scope>NUCLEOTIDE SEQUENCE</scope>
</reference>
<comment type="caution">
    <text evidence="1">The sequence shown here is derived from an EMBL/GenBank/DDBJ whole genome shotgun (WGS) entry which is preliminary data.</text>
</comment>
<keyword evidence="2" id="KW-1185">Reference proteome</keyword>
<evidence type="ECO:0000313" key="2">
    <source>
        <dbReference type="Proteomes" id="UP000887116"/>
    </source>
</evidence>
<accession>A0A8X6F1P1</accession>
<gene>
    <name evidence="1" type="primary">AVEN_72420_1</name>
    <name evidence="1" type="ORF">TNCT_453161</name>
</gene>
<dbReference type="OrthoDB" id="8056472at2759"/>
<protein>
    <submittedName>
        <fullName evidence="1">Integrase catalytic domain-containing protein</fullName>
    </submittedName>
</protein>
<proteinExistence type="predicted"/>
<dbReference type="PANTHER" id="PTHR47331:SF1">
    <property type="entry name" value="GAG-LIKE PROTEIN"/>
    <property type="match status" value="1"/>
</dbReference>
<dbReference type="PANTHER" id="PTHR47331">
    <property type="entry name" value="PHD-TYPE DOMAIN-CONTAINING PROTEIN"/>
    <property type="match status" value="1"/>
</dbReference>
<dbReference type="InterPro" id="IPR021109">
    <property type="entry name" value="Peptidase_aspartic_dom_sf"/>
</dbReference>
<sequence>MGEELKLIDSQIESLIQVDQIEVEFESIEEYKEKITRTRFKTRKLIQKINKGSNANNSWQDSNISLNSSSQNETQTKEKQRIKLSKLTIPKFYGEISEWLNFWNAFKSAIHENVNVCKIDKFNYLRSFWGGSAFSLIDGLELTAEHYDHSIDILKERFGNKKVLINVHIDKLLQTSPLKNSNDVKSFRSLFNHIQKNIRSLESLSVKKDSYSSILVPILTKLLPLDLLLEYNKSPSNTSDCEIDILTDFLSSQLTTRERTFLNINNSNPEMKPRAKMNHTEYRRQPTASMLINEANVKCDLCSGRHVTVMCMGKGKAREDFSKTENNDSALSNASIRKRVMLQTIIVKISGAKQKHMIRLIIDSGSSGSYISEFAARKLQLKDIGHETVVHGLFGGLQKKEKHKKYVINLSNVDNSFDCALNVMEQKTLCAPIPKLENMKLIEEIKDCEIDLSDLTVNENFCLYESNVNGIHGLIGADYAGKLFTGEIKNLPSGLVAMNTYFGWTIMGRTGEGCSASEVLLSLYVSDLKICDLWSLDSLGIKEPSISQSKSEIEEAVKGHFVRSLRRDDEGRYQVSLPWLEVHPELSDNRSIAERRLKSCKLYPLEVTTADSLSSTERDVENGSCLDQDQIPEVQGVLRSRYGRLLNQTKRL</sequence>
<dbReference type="AlphaFoldDB" id="A0A8X6F1P1"/>